<feature type="transmembrane region" description="Helical" evidence="5">
    <location>
        <begin position="16"/>
        <end position="34"/>
    </location>
</feature>
<comment type="subcellular location">
    <subcellularLocation>
        <location evidence="1">Membrane</location>
        <topology evidence="1">Multi-pass membrane protein</topology>
    </subcellularLocation>
</comment>
<evidence type="ECO:0000256" key="5">
    <source>
        <dbReference type="SAM" id="Phobius"/>
    </source>
</evidence>
<keyword evidence="2 5" id="KW-0812">Transmembrane</keyword>
<evidence type="ECO:0000256" key="3">
    <source>
        <dbReference type="ARBA" id="ARBA00022989"/>
    </source>
</evidence>
<dbReference type="Gene3D" id="1.20.1740.10">
    <property type="entry name" value="Amino acid/polyamine transporter I"/>
    <property type="match status" value="1"/>
</dbReference>
<dbReference type="InterPro" id="IPR050598">
    <property type="entry name" value="AminoAcid_Transporter"/>
</dbReference>
<evidence type="ECO:0000256" key="1">
    <source>
        <dbReference type="ARBA" id="ARBA00004141"/>
    </source>
</evidence>
<organism evidence="6 7">
    <name type="scientific">Apiospora marii</name>
    <dbReference type="NCBI Taxonomy" id="335849"/>
    <lineage>
        <taxon>Eukaryota</taxon>
        <taxon>Fungi</taxon>
        <taxon>Dikarya</taxon>
        <taxon>Ascomycota</taxon>
        <taxon>Pezizomycotina</taxon>
        <taxon>Sordariomycetes</taxon>
        <taxon>Xylariomycetidae</taxon>
        <taxon>Amphisphaeriales</taxon>
        <taxon>Apiosporaceae</taxon>
        <taxon>Apiospora</taxon>
    </lineage>
</organism>
<evidence type="ECO:0000256" key="4">
    <source>
        <dbReference type="ARBA" id="ARBA00023136"/>
    </source>
</evidence>
<name>A0ABR1SHS1_9PEZI</name>
<feature type="transmembrane region" description="Helical" evidence="5">
    <location>
        <begin position="41"/>
        <end position="62"/>
    </location>
</feature>
<evidence type="ECO:0000256" key="2">
    <source>
        <dbReference type="ARBA" id="ARBA00022692"/>
    </source>
</evidence>
<feature type="transmembrane region" description="Helical" evidence="5">
    <location>
        <begin position="159"/>
        <end position="178"/>
    </location>
</feature>
<dbReference type="Pfam" id="PF13520">
    <property type="entry name" value="AA_permease_2"/>
    <property type="match status" value="1"/>
</dbReference>
<dbReference type="InterPro" id="IPR002293">
    <property type="entry name" value="AA/rel_permease1"/>
</dbReference>
<dbReference type="Proteomes" id="UP001396898">
    <property type="component" value="Unassembled WGS sequence"/>
</dbReference>
<accession>A0ABR1SHS1</accession>
<comment type="caution">
    <text evidence="6">The sequence shown here is derived from an EMBL/GenBank/DDBJ whole genome shotgun (WGS) entry which is preliminary data.</text>
</comment>
<protein>
    <submittedName>
        <fullName evidence="6">Uncharacterized protein</fullName>
    </submittedName>
</protein>
<keyword evidence="3 5" id="KW-1133">Transmembrane helix</keyword>
<proteinExistence type="predicted"/>
<keyword evidence="7" id="KW-1185">Reference proteome</keyword>
<feature type="transmembrane region" description="Helical" evidence="5">
    <location>
        <begin position="68"/>
        <end position="87"/>
    </location>
</feature>
<reference evidence="6 7" key="1">
    <citation type="submission" date="2023-01" db="EMBL/GenBank/DDBJ databases">
        <title>Analysis of 21 Apiospora genomes using comparative genomics revels a genus with tremendous synthesis potential of carbohydrate active enzymes and secondary metabolites.</title>
        <authorList>
            <person name="Sorensen T."/>
        </authorList>
    </citation>
    <scope>NUCLEOTIDE SEQUENCE [LARGE SCALE GENOMIC DNA]</scope>
    <source>
        <strain evidence="6 7">CBS 20057</strain>
    </source>
</reference>
<dbReference type="EMBL" id="JAQQWI010000006">
    <property type="protein sequence ID" value="KAK8033727.1"/>
    <property type="molecule type" value="Genomic_DNA"/>
</dbReference>
<evidence type="ECO:0000313" key="6">
    <source>
        <dbReference type="EMBL" id="KAK8033727.1"/>
    </source>
</evidence>
<gene>
    <name evidence="6" type="ORF">PG991_003125</name>
</gene>
<evidence type="ECO:0000313" key="7">
    <source>
        <dbReference type="Proteomes" id="UP001396898"/>
    </source>
</evidence>
<dbReference type="PANTHER" id="PTHR11785">
    <property type="entry name" value="AMINO ACID TRANSPORTER"/>
    <property type="match status" value="1"/>
</dbReference>
<sequence>MYSVMFVVLSGSHSNALLFGSGILIAATPAGTVFDYRLQKFFAVVLLSVVCIFQSFSRLNYIRFSDVFALYKGLVLSFVSIVGWFALGGVRSPLAFDTGDYGISNLQNDTPEVGVSALAVGIALLNIFRAYSGYENVNYVLEEVQRPSKDKHRVYRRSLKITVGLITFWYIMVNVAFITPDSMA</sequence>
<dbReference type="PANTHER" id="PTHR11785:SF382">
    <property type="entry name" value="LOW-AFFINITY METHIONINE PERMEASE"/>
    <property type="match status" value="1"/>
</dbReference>
<keyword evidence="4 5" id="KW-0472">Membrane</keyword>